<gene>
    <name evidence="1" type="ORF">ACCO45_005394</name>
</gene>
<evidence type="ECO:0000313" key="2">
    <source>
        <dbReference type="Proteomes" id="UP001638806"/>
    </source>
</evidence>
<evidence type="ECO:0000313" key="1">
    <source>
        <dbReference type="EMBL" id="KAL3960277.1"/>
    </source>
</evidence>
<dbReference type="EMBL" id="JBGNUJ010000004">
    <property type="protein sequence ID" value="KAL3960277.1"/>
    <property type="molecule type" value="Genomic_DNA"/>
</dbReference>
<comment type="caution">
    <text evidence="1">The sequence shown here is derived from an EMBL/GenBank/DDBJ whole genome shotgun (WGS) entry which is preliminary data.</text>
</comment>
<name>A0ACC4DVC8_PURLI</name>
<dbReference type="Proteomes" id="UP001638806">
    <property type="component" value="Unassembled WGS sequence"/>
</dbReference>
<sequence>MLSASLMPGTLQMWAQWLAQMPDIDIQDRVLSVTAQLPGPKGNANAQGTCATTGTKYVWSLRYQYTPPQPARHFPQPRASPGRNTQRQTESKEACSSSNSQSTK</sequence>
<protein>
    <submittedName>
        <fullName evidence="1">Uncharacterized protein</fullName>
    </submittedName>
</protein>
<organism evidence="1 2">
    <name type="scientific">Purpureocillium lilacinum</name>
    <name type="common">Paecilomyces lilacinus</name>
    <dbReference type="NCBI Taxonomy" id="33203"/>
    <lineage>
        <taxon>Eukaryota</taxon>
        <taxon>Fungi</taxon>
        <taxon>Dikarya</taxon>
        <taxon>Ascomycota</taxon>
        <taxon>Pezizomycotina</taxon>
        <taxon>Sordariomycetes</taxon>
        <taxon>Hypocreomycetidae</taxon>
        <taxon>Hypocreales</taxon>
        <taxon>Ophiocordycipitaceae</taxon>
        <taxon>Purpureocillium</taxon>
    </lineage>
</organism>
<keyword evidence="2" id="KW-1185">Reference proteome</keyword>
<accession>A0ACC4DVC8</accession>
<proteinExistence type="predicted"/>
<reference evidence="1" key="1">
    <citation type="submission" date="2024-12" db="EMBL/GenBank/DDBJ databases">
        <title>Comparative genomics and development of molecular markers within Purpureocillium lilacinum and among Purpureocillium species.</title>
        <authorList>
            <person name="Yeh Z.-Y."/>
            <person name="Ni N.-T."/>
            <person name="Lo P.-H."/>
            <person name="Mushyakhwo K."/>
            <person name="Lin C.-F."/>
            <person name="Nai Y.-S."/>
        </authorList>
    </citation>
    <scope>NUCLEOTIDE SEQUENCE</scope>
    <source>
        <strain evidence="1">NCHU-NPUST-175</strain>
    </source>
</reference>